<sequence length="448" mass="50949">MTLRLRFTLFTVFWLIFILILYNVFVYFFVIRVTTRGELQLLANKADLVVETLRKQKMVGIDDPKLLSDMYNVNEMMRIVTADSHVVNTVGIDKELLSIPIDVRTVSHSETLRLNGQRVLLWSVPIYEEHRLIGEVESARRLTVLDGYLQILLGALSVTSVGAILFAILGTYWFTSRLTGPIGQMVQTMREIDRSGKLQRVKMGQEESIELQQLIRAFNQMIERLDRTIERQKQFVADASHELKTPLTVIGSYADMLKRWGRDNVEVRDEAIEAIAKETERLKKLTRSMLTLAEAEQDDWVNKTRFDAVGVVKELSGVLGTTFRREIRVHAPGSAVQLTGDKDKFRQMLLILLDNAIKYSKEPIDVRIRSDKNSVQLEVTDYGIGISEAEIPYLFERFYRVDEARHRTTGGSGLGLSIAKRIIELHGGSVEVFSKPGSGTTIAIQFPK</sequence>
<dbReference type="GO" id="GO:0005886">
    <property type="term" value="C:plasma membrane"/>
    <property type="evidence" value="ECO:0007669"/>
    <property type="project" value="UniProtKB-SubCell"/>
</dbReference>
<dbReference type="AlphaFoldDB" id="A0A7X0RMY4"/>
<dbReference type="PROSITE" id="PS50885">
    <property type="entry name" value="HAMP"/>
    <property type="match status" value="1"/>
</dbReference>
<protein>
    <recommendedName>
        <fullName evidence="3">histidine kinase</fullName>
        <ecNumber evidence="3">2.7.13.3</ecNumber>
    </recommendedName>
</protein>
<feature type="domain" description="Histidine kinase" evidence="15">
    <location>
        <begin position="238"/>
        <end position="448"/>
    </location>
</feature>
<keyword evidence="6" id="KW-0808">Transferase</keyword>
<dbReference type="Gene3D" id="6.10.340.10">
    <property type="match status" value="1"/>
</dbReference>
<evidence type="ECO:0000256" key="3">
    <source>
        <dbReference type="ARBA" id="ARBA00012438"/>
    </source>
</evidence>
<proteinExistence type="predicted"/>
<dbReference type="PANTHER" id="PTHR45436">
    <property type="entry name" value="SENSOR HISTIDINE KINASE YKOH"/>
    <property type="match status" value="1"/>
</dbReference>
<dbReference type="PRINTS" id="PR00344">
    <property type="entry name" value="BCTRLSENSOR"/>
</dbReference>
<keyword evidence="7 14" id="KW-0812">Transmembrane</keyword>
<dbReference type="FunFam" id="1.10.287.130:FF:000001">
    <property type="entry name" value="Two-component sensor histidine kinase"/>
    <property type="match status" value="1"/>
</dbReference>
<dbReference type="InterPro" id="IPR005467">
    <property type="entry name" value="His_kinase_dom"/>
</dbReference>
<dbReference type="InterPro" id="IPR003661">
    <property type="entry name" value="HisK_dim/P_dom"/>
</dbReference>
<dbReference type="SUPFAM" id="SSF47384">
    <property type="entry name" value="Homodimeric domain of signal transducing histidine kinase"/>
    <property type="match status" value="1"/>
</dbReference>
<dbReference type="Gene3D" id="1.10.287.130">
    <property type="match status" value="1"/>
</dbReference>
<evidence type="ECO:0000256" key="10">
    <source>
        <dbReference type="ARBA" id="ARBA00022840"/>
    </source>
</evidence>
<dbReference type="Proteomes" id="UP000547209">
    <property type="component" value="Unassembled WGS sequence"/>
</dbReference>
<keyword evidence="4" id="KW-1003">Cell membrane</keyword>
<evidence type="ECO:0000313" key="18">
    <source>
        <dbReference type="Proteomes" id="UP000547209"/>
    </source>
</evidence>
<evidence type="ECO:0000256" key="5">
    <source>
        <dbReference type="ARBA" id="ARBA00022553"/>
    </source>
</evidence>
<dbReference type="SMART" id="SM00388">
    <property type="entry name" value="HisKA"/>
    <property type="match status" value="1"/>
</dbReference>
<evidence type="ECO:0000256" key="14">
    <source>
        <dbReference type="SAM" id="Phobius"/>
    </source>
</evidence>
<dbReference type="CDD" id="cd00082">
    <property type="entry name" value="HisKA"/>
    <property type="match status" value="1"/>
</dbReference>
<dbReference type="CDD" id="cd06225">
    <property type="entry name" value="HAMP"/>
    <property type="match status" value="1"/>
</dbReference>
<dbReference type="Pfam" id="PF00512">
    <property type="entry name" value="HisKA"/>
    <property type="match status" value="1"/>
</dbReference>
<keyword evidence="5" id="KW-0597">Phosphoprotein</keyword>
<evidence type="ECO:0000256" key="9">
    <source>
        <dbReference type="ARBA" id="ARBA00022777"/>
    </source>
</evidence>
<evidence type="ECO:0000256" key="4">
    <source>
        <dbReference type="ARBA" id="ARBA00022475"/>
    </source>
</evidence>
<dbReference type="FunFam" id="3.30.565.10:FF:000006">
    <property type="entry name" value="Sensor histidine kinase WalK"/>
    <property type="match status" value="1"/>
</dbReference>
<dbReference type="GO" id="GO:0005524">
    <property type="term" value="F:ATP binding"/>
    <property type="evidence" value="ECO:0007669"/>
    <property type="project" value="UniProtKB-KW"/>
</dbReference>
<keyword evidence="9 17" id="KW-0418">Kinase</keyword>
<comment type="subcellular location">
    <subcellularLocation>
        <location evidence="2">Cell membrane</location>
        <topology evidence="2">Multi-pass membrane protein</topology>
    </subcellularLocation>
</comment>
<dbReference type="PANTHER" id="PTHR45436:SF5">
    <property type="entry name" value="SENSOR HISTIDINE KINASE TRCS"/>
    <property type="match status" value="1"/>
</dbReference>
<evidence type="ECO:0000256" key="6">
    <source>
        <dbReference type="ARBA" id="ARBA00022679"/>
    </source>
</evidence>
<organism evidence="17 18">
    <name type="scientific">Cohnella nanjingensis</name>
    <dbReference type="NCBI Taxonomy" id="1387779"/>
    <lineage>
        <taxon>Bacteria</taxon>
        <taxon>Bacillati</taxon>
        <taxon>Bacillota</taxon>
        <taxon>Bacilli</taxon>
        <taxon>Bacillales</taxon>
        <taxon>Paenibacillaceae</taxon>
        <taxon>Cohnella</taxon>
    </lineage>
</organism>
<dbReference type="PROSITE" id="PS50109">
    <property type="entry name" value="HIS_KIN"/>
    <property type="match status" value="1"/>
</dbReference>
<evidence type="ECO:0000259" key="16">
    <source>
        <dbReference type="PROSITE" id="PS50885"/>
    </source>
</evidence>
<dbReference type="InterPro" id="IPR003594">
    <property type="entry name" value="HATPase_dom"/>
</dbReference>
<keyword evidence="18" id="KW-1185">Reference proteome</keyword>
<dbReference type="CDD" id="cd00075">
    <property type="entry name" value="HATPase"/>
    <property type="match status" value="1"/>
</dbReference>
<feature type="transmembrane region" description="Helical" evidence="14">
    <location>
        <begin position="148"/>
        <end position="174"/>
    </location>
</feature>
<evidence type="ECO:0000256" key="8">
    <source>
        <dbReference type="ARBA" id="ARBA00022741"/>
    </source>
</evidence>
<accession>A0A7X0RMY4</accession>
<keyword evidence="8" id="KW-0547">Nucleotide-binding</keyword>
<gene>
    <name evidence="17" type="ORF">H7C19_00605</name>
</gene>
<evidence type="ECO:0000256" key="11">
    <source>
        <dbReference type="ARBA" id="ARBA00022989"/>
    </source>
</evidence>
<evidence type="ECO:0000256" key="13">
    <source>
        <dbReference type="ARBA" id="ARBA00023136"/>
    </source>
</evidence>
<dbReference type="SUPFAM" id="SSF55874">
    <property type="entry name" value="ATPase domain of HSP90 chaperone/DNA topoisomerase II/histidine kinase"/>
    <property type="match status" value="1"/>
</dbReference>
<dbReference type="InterPro" id="IPR003660">
    <property type="entry name" value="HAMP_dom"/>
</dbReference>
<dbReference type="InterPro" id="IPR036097">
    <property type="entry name" value="HisK_dim/P_sf"/>
</dbReference>
<dbReference type="InterPro" id="IPR050428">
    <property type="entry name" value="TCS_sensor_his_kinase"/>
</dbReference>
<name>A0A7X0RMY4_9BACL</name>
<evidence type="ECO:0000256" key="2">
    <source>
        <dbReference type="ARBA" id="ARBA00004651"/>
    </source>
</evidence>
<reference evidence="17 18" key="1">
    <citation type="submission" date="2020-08" db="EMBL/GenBank/DDBJ databases">
        <title>Cohnella phylogeny.</title>
        <authorList>
            <person name="Dunlap C."/>
        </authorList>
    </citation>
    <scope>NUCLEOTIDE SEQUENCE [LARGE SCALE GENOMIC DNA]</scope>
    <source>
        <strain evidence="17 18">DSM 28246</strain>
    </source>
</reference>
<dbReference type="Gene3D" id="3.30.565.10">
    <property type="entry name" value="Histidine kinase-like ATPase, C-terminal domain"/>
    <property type="match status" value="1"/>
</dbReference>
<evidence type="ECO:0000256" key="12">
    <source>
        <dbReference type="ARBA" id="ARBA00023012"/>
    </source>
</evidence>
<dbReference type="SMART" id="SM00304">
    <property type="entry name" value="HAMP"/>
    <property type="match status" value="1"/>
</dbReference>
<feature type="transmembrane region" description="Helical" evidence="14">
    <location>
        <begin position="12"/>
        <end position="31"/>
    </location>
</feature>
<dbReference type="GO" id="GO:0000155">
    <property type="term" value="F:phosphorelay sensor kinase activity"/>
    <property type="evidence" value="ECO:0007669"/>
    <property type="project" value="InterPro"/>
</dbReference>
<dbReference type="InterPro" id="IPR036890">
    <property type="entry name" value="HATPase_C_sf"/>
</dbReference>
<feature type="domain" description="HAMP" evidence="16">
    <location>
        <begin position="176"/>
        <end position="230"/>
    </location>
</feature>
<keyword evidence="10" id="KW-0067">ATP-binding</keyword>
<evidence type="ECO:0000256" key="7">
    <source>
        <dbReference type="ARBA" id="ARBA00022692"/>
    </source>
</evidence>
<keyword evidence="11 14" id="KW-1133">Transmembrane helix</keyword>
<keyword evidence="13 14" id="KW-0472">Membrane</keyword>
<dbReference type="Pfam" id="PF02518">
    <property type="entry name" value="HATPase_c"/>
    <property type="match status" value="1"/>
</dbReference>
<dbReference type="Pfam" id="PF00672">
    <property type="entry name" value="HAMP"/>
    <property type="match status" value="1"/>
</dbReference>
<evidence type="ECO:0000259" key="15">
    <source>
        <dbReference type="PROSITE" id="PS50109"/>
    </source>
</evidence>
<comment type="caution">
    <text evidence="17">The sequence shown here is derived from an EMBL/GenBank/DDBJ whole genome shotgun (WGS) entry which is preliminary data.</text>
</comment>
<evidence type="ECO:0000256" key="1">
    <source>
        <dbReference type="ARBA" id="ARBA00000085"/>
    </source>
</evidence>
<keyword evidence="12" id="KW-0902">Two-component regulatory system</keyword>
<dbReference type="RefSeq" id="WP_185140620.1">
    <property type="nucleotide sequence ID" value="NZ_JACJVP010000001.1"/>
</dbReference>
<evidence type="ECO:0000313" key="17">
    <source>
        <dbReference type="EMBL" id="MBB6669180.1"/>
    </source>
</evidence>
<comment type="catalytic activity">
    <reaction evidence="1">
        <text>ATP + protein L-histidine = ADP + protein N-phospho-L-histidine.</text>
        <dbReference type="EC" id="2.7.13.3"/>
    </reaction>
</comment>
<dbReference type="InterPro" id="IPR004358">
    <property type="entry name" value="Sig_transdc_His_kin-like_C"/>
</dbReference>
<dbReference type="EC" id="2.7.13.3" evidence="3"/>
<dbReference type="EMBL" id="JACJVP010000001">
    <property type="protein sequence ID" value="MBB6669180.1"/>
    <property type="molecule type" value="Genomic_DNA"/>
</dbReference>
<dbReference type="SMART" id="SM00387">
    <property type="entry name" value="HATPase_c"/>
    <property type="match status" value="1"/>
</dbReference>